<protein>
    <recommendedName>
        <fullName evidence="1">Decapping nuclease</fullName>
        <ecNumber evidence="1">3.6.1.-</ecNumber>
    </recommendedName>
</protein>
<keyword evidence="1" id="KW-0539">Nucleus</keyword>
<evidence type="ECO:0000256" key="2">
    <source>
        <dbReference type="SAM" id="MobiDB-lite"/>
    </source>
</evidence>
<keyword evidence="1" id="KW-0479">Metal-binding</keyword>
<dbReference type="PANTHER" id="PTHR12395:SF25">
    <property type="entry name" value="DECAPPING AND EXORIBONUCLEASE PROTEIN 1"/>
    <property type="match status" value="1"/>
</dbReference>
<dbReference type="InterPro" id="IPR039039">
    <property type="entry name" value="RAI1-like_fam"/>
</dbReference>
<comment type="cofactor">
    <cofactor evidence="1">
        <name>a divalent metal cation</name>
        <dbReference type="ChEBI" id="CHEBI:60240"/>
    </cofactor>
</comment>
<accession>A0A1G4MHF3</accession>
<name>A0A1G4MHF3_LACFM</name>
<keyword evidence="4" id="KW-1185">Reference proteome</keyword>
<evidence type="ECO:0000313" key="4">
    <source>
        <dbReference type="Proteomes" id="UP000190831"/>
    </source>
</evidence>
<keyword evidence="1" id="KW-0378">Hydrolase</keyword>
<evidence type="ECO:0000256" key="1">
    <source>
        <dbReference type="RuleBase" id="RU367113"/>
    </source>
</evidence>
<dbReference type="AlphaFoldDB" id="A0A1G4MHF3"/>
<dbReference type="OMA" id="YEENNDA"/>
<gene>
    <name evidence="3" type="ORF">LAFE_0G06810G</name>
</gene>
<comment type="subcellular location">
    <subcellularLocation>
        <location evidence="1">Nucleus</location>
    </subcellularLocation>
</comment>
<keyword evidence="1" id="KW-0547">Nucleotide-binding</keyword>
<dbReference type="GO" id="GO:0004518">
    <property type="term" value="F:nuclease activity"/>
    <property type="evidence" value="ECO:0007669"/>
    <property type="project" value="UniProtKB-KW"/>
</dbReference>
<dbReference type="GO" id="GO:0034353">
    <property type="term" value="F:mRNA 5'-diphosphatase activity"/>
    <property type="evidence" value="ECO:0007669"/>
    <property type="project" value="TreeGrafter"/>
</dbReference>
<dbReference type="GO" id="GO:0005634">
    <property type="term" value="C:nucleus"/>
    <property type="evidence" value="ECO:0007669"/>
    <property type="project" value="UniProtKB-SubCell"/>
</dbReference>
<keyword evidence="1" id="KW-0694">RNA-binding</keyword>
<keyword evidence="1" id="KW-0540">Nuclease</keyword>
<dbReference type="Proteomes" id="UP000190831">
    <property type="component" value="Chromosome G"/>
</dbReference>
<dbReference type="OrthoDB" id="4036366at2759"/>
<proteinExistence type="inferred from homology"/>
<sequence>MSSKTSKKAYTLCDVKCSLVAVVRAETGQPLGPKFCTIKDYPTYNNLEKSLSEYLDRIDSKGFPIMYSSEEPTLFKPSQLDPQFPRTALLQKALSQLHYLPPHIDLFTHRGDLVDLALSFMPTEFNGYDKIDHIVFKSHGRLFLFHDRLRDDSFTSSDARNNWYAGQKFEHMCTTTDWPKDVSLWKPLRPREKKECPIHNILELELSHKMNALVIAENDCRDPSKDGLDSIIELKCTAAQKYKSGEQWHKMSNKQILKKVIHANSVMKFMKMCLQVRLCGTTTVVIGFRLRKKLIAIRKFQVEQLENHIYYCLKSDARSYYSRTLKNLNKLIERLDRACADGSFYKLTKSGYKEPILVNKISADDAVFKVPFIADFEKLLSQKVKERCSFLESHREQENSGKELKEDYKGTATSDDQKHEGAVVCSNSRKKNKNRKKTKSKRKDIGNGKPKDVCEGQKPVPAIDKRMSKNRSSEKNTLQASSDEPEKGLKLGEIGQENSSISSSVESKSKLKVDEHKKGKIRLSLVRRSKRNYRILHLQA</sequence>
<feature type="compositionally biased region" description="Basic and acidic residues" evidence="2">
    <location>
        <begin position="395"/>
        <end position="421"/>
    </location>
</feature>
<feature type="compositionally biased region" description="Basic residues" evidence="2">
    <location>
        <begin position="428"/>
        <end position="442"/>
    </location>
</feature>
<dbReference type="EMBL" id="LT598486">
    <property type="protein sequence ID" value="SCW03273.1"/>
    <property type="molecule type" value="Genomic_DNA"/>
</dbReference>
<reference evidence="3 4" key="1">
    <citation type="submission" date="2016-03" db="EMBL/GenBank/DDBJ databases">
        <authorList>
            <person name="Devillers H."/>
        </authorList>
    </citation>
    <scope>NUCLEOTIDE SEQUENCE [LARGE SCALE GENOMIC DNA]</scope>
    <source>
        <strain evidence="3">CBS 6772</strain>
    </source>
</reference>
<dbReference type="GO" id="GO:0110155">
    <property type="term" value="P:NAD-cap decapping"/>
    <property type="evidence" value="ECO:0007669"/>
    <property type="project" value="TreeGrafter"/>
</dbReference>
<feature type="compositionally biased region" description="Basic and acidic residues" evidence="2">
    <location>
        <begin position="507"/>
        <end position="517"/>
    </location>
</feature>
<dbReference type="GO" id="GO:0000956">
    <property type="term" value="P:nuclear-transcribed mRNA catabolic process"/>
    <property type="evidence" value="ECO:0007669"/>
    <property type="project" value="TreeGrafter"/>
</dbReference>
<dbReference type="GO" id="GO:0003723">
    <property type="term" value="F:RNA binding"/>
    <property type="evidence" value="ECO:0007669"/>
    <property type="project" value="UniProtKB-KW"/>
</dbReference>
<dbReference type="EC" id="3.6.1.-" evidence="1"/>
<dbReference type="PANTHER" id="PTHR12395">
    <property type="entry name" value="DOM-3 RELATED"/>
    <property type="match status" value="1"/>
</dbReference>
<comment type="function">
    <text evidence="1">Decapping enzyme for NAD-capped RNAs: specifically hydrolyzes the nicotinamide adenine dinucleotide (NAD) cap from a subset of RNAs by removing the entire NAD moiety from the 5'-end of an NAD-capped RNA.</text>
</comment>
<dbReference type="GO" id="GO:0046872">
    <property type="term" value="F:metal ion binding"/>
    <property type="evidence" value="ECO:0007669"/>
    <property type="project" value="UniProtKB-KW"/>
</dbReference>
<organism evidence="3 4">
    <name type="scientific">Lachancea fermentati</name>
    <name type="common">Zygosaccharomyces fermentati</name>
    <dbReference type="NCBI Taxonomy" id="4955"/>
    <lineage>
        <taxon>Eukaryota</taxon>
        <taxon>Fungi</taxon>
        <taxon>Dikarya</taxon>
        <taxon>Ascomycota</taxon>
        <taxon>Saccharomycotina</taxon>
        <taxon>Saccharomycetes</taxon>
        <taxon>Saccharomycetales</taxon>
        <taxon>Saccharomycetaceae</taxon>
        <taxon>Lachancea</taxon>
    </lineage>
</organism>
<evidence type="ECO:0000313" key="3">
    <source>
        <dbReference type="EMBL" id="SCW03273.1"/>
    </source>
</evidence>
<comment type="similarity">
    <text evidence="1">Belongs to the DXO/Dom3Z family.</text>
</comment>
<dbReference type="GO" id="GO:0000166">
    <property type="term" value="F:nucleotide binding"/>
    <property type="evidence" value="ECO:0007669"/>
    <property type="project" value="UniProtKB-KW"/>
</dbReference>
<feature type="region of interest" description="Disordered" evidence="2">
    <location>
        <begin position="395"/>
        <end position="520"/>
    </location>
</feature>
<feature type="compositionally biased region" description="Basic and acidic residues" evidence="2">
    <location>
        <begin position="443"/>
        <end position="455"/>
    </location>
</feature>
<dbReference type="GO" id="GO:0005829">
    <property type="term" value="C:cytosol"/>
    <property type="evidence" value="ECO:0007669"/>
    <property type="project" value="TreeGrafter"/>
</dbReference>
<feature type="compositionally biased region" description="Basic and acidic residues" evidence="2">
    <location>
        <begin position="463"/>
        <end position="474"/>
    </location>
</feature>